<dbReference type="Gene3D" id="3.30.1430.10">
    <property type="match status" value="1"/>
</dbReference>
<keyword evidence="7" id="KW-0539">Nucleus</keyword>
<accession>A0AAD5IF58</accession>
<dbReference type="GO" id="GO:0003735">
    <property type="term" value="F:structural constituent of ribosome"/>
    <property type="evidence" value="ECO:0007669"/>
    <property type="project" value="InterPro"/>
</dbReference>
<dbReference type="GO" id="GO:0003677">
    <property type="term" value="F:DNA binding"/>
    <property type="evidence" value="ECO:0007669"/>
    <property type="project" value="UniProtKB-KW"/>
</dbReference>
<dbReference type="PANTHER" id="PTHR34269:SF11">
    <property type="entry name" value="B3 DOMAIN PROTEIN"/>
    <property type="match status" value="1"/>
</dbReference>
<comment type="similarity">
    <text evidence="2">Belongs to the universal ribosomal protein uL3 family.</text>
</comment>
<evidence type="ECO:0000256" key="8">
    <source>
        <dbReference type="ARBA" id="ARBA00023274"/>
    </source>
</evidence>
<dbReference type="SUPFAM" id="SSF101936">
    <property type="entry name" value="DNA-binding pseudobarrel domain"/>
    <property type="match status" value="1"/>
</dbReference>
<dbReference type="AlphaFoldDB" id="A0AAD5IF58"/>
<comment type="caution">
    <text evidence="9">The sequence shown here is derived from an EMBL/GenBank/DDBJ whole genome shotgun (WGS) entry which is preliminary data.</text>
</comment>
<dbReference type="GO" id="GO:0006412">
    <property type="term" value="P:translation"/>
    <property type="evidence" value="ECO:0007669"/>
    <property type="project" value="InterPro"/>
</dbReference>
<dbReference type="EMBL" id="JAJSOW010000106">
    <property type="protein sequence ID" value="KAI9161660.1"/>
    <property type="molecule type" value="Genomic_DNA"/>
</dbReference>
<evidence type="ECO:0000256" key="5">
    <source>
        <dbReference type="ARBA" id="ARBA00023125"/>
    </source>
</evidence>
<gene>
    <name evidence="9" type="ORF">LWI28_019473</name>
</gene>
<dbReference type="InterPro" id="IPR009000">
    <property type="entry name" value="Transl_B-barrel_sf"/>
</dbReference>
<evidence type="ECO:0000313" key="10">
    <source>
        <dbReference type="Proteomes" id="UP001064489"/>
    </source>
</evidence>
<keyword evidence="10" id="KW-1185">Reference proteome</keyword>
<dbReference type="GO" id="GO:0005634">
    <property type="term" value="C:nucleus"/>
    <property type="evidence" value="ECO:0007669"/>
    <property type="project" value="UniProtKB-SubCell"/>
</dbReference>
<comment type="subcellular location">
    <subcellularLocation>
        <location evidence="1">Nucleus</location>
    </subcellularLocation>
</comment>
<name>A0AAD5IF58_ACENE</name>
<dbReference type="Pfam" id="PF00297">
    <property type="entry name" value="Ribosomal_L3"/>
    <property type="match status" value="1"/>
</dbReference>
<evidence type="ECO:0000256" key="2">
    <source>
        <dbReference type="ARBA" id="ARBA00006540"/>
    </source>
</evidence>
<dbReference type="InterPro" id="IPR000597">
    <property type="entry name" value="Ribosomal_uL3"/>
</dbReference>
<evidence type="ECO:0000256" key="1">
    <source>
        <dbReference type="ARBA" id="ARBA00004123"/>
    </source>
</evidence>
<dbReference type="InterPro" id="IPR051442">
    <property type="entry name" value="B3_domain"/>
</dbReference>
<dbReference type="GO" id="GO:1990904">
    <property type="term" value="C:ribonucleoprotein complex"/>
    <property type="evidence" value="ECO:0007669"/>
    <property type="project" value="UniProtKB-KW"/>
</dbReference>
<dbReference type="Gene3D" id="2.40.330.10">
    <property type="entry name" value="DNA-binding pseudobarrel domain"/>
    <property type="match status" value="1"/>
</dbReference>
<keyword evidence="3" id="KW-0689">Ribosomal protein</keyword>
<evidence type="ECO:0000313" key="9">
    <source>
        <dbReference type="EMBL" id="KAI9161660.1"/>
    </source>
</evidence>
<reference evidence="9" key="1">
    <citation type="journal article" date="2022" name="Plant J.">
        <title>Strategies of tolerance reflected in two North American maple genomes.</title>
        <authorList>
            <person name="McEvoy S.L."/>
            <person name="Sezen U.U."/>
            <person name="Trouern-Trend A."/>
            <person name="McMahon S.M."/>
            <person name="Schaberg P.G."/>
            <person name="Yang J."/>
            <person name="Wegrzyn J.L."/>
            <person name="Swenson N.G."/>
        </authorList>
    </citation>
    <scope>NUCLEOTIDE SEQUENCE</scope>
    <source>
        <strain evidence="9">91603</strain>
    </source>
</reference>
<protein>
    <submittedName>
        <fullName evidence="9">Uncharacterized protein</fullName>
    </submittedName>
</protein>
<evidence type="ECO:0000256" key="4">
    <source>
        <dbReference type="ARBA" id="ARBA00023015"/>
    </source>
</evidence>
<evidence type="ECO:0000256" key="3">
    <source>
        <dbReference type="ARBA" id="ARBA00022980"/>
    </source>
</evidence>
<keyword evidence="6" id="KW-0804">Transcription</keyword>
<dbReference type="PANTHER" id="PTHR34269">
    <property type="entry name" value="TRANSCRIPTION FACTOR B3-DOMAIN FAMILY-RELATED"/>
    <property type="match status" value="1"/>
</dbReference>
<proteinExistence type="inferred from homology"/>
<keyword evidence="5" id="KW-0238">DNA-binding</keyword>
<reference evidence="9" key="2">
    <citation type="submission" date="2023-02" db="EMBL/GenBank/DDBJ databases">
        <authorList>
            <person name="Swenson N.G."/>
            <person name="Wegrzyn J.L."/>
            <person name="Mcevoy S.L."/>
        </authorList>
    </citation>
    <scope>NUCLEOTIDE SEQUENCE</scope>
    <source>
        <strain evidence="9">91603</strain>
        <tissue evidence="9">Leaf</tissue>
    </source>
</reference>
<keyword evidence="8" id="KW-0687">Ribonucleoprotein</keyword>
<evidence type="ECO:0000256" key="6">
    <source>
        <dbReference type="ARBA" id="ARBA00023163"/>
    </source>
</evidence>
<dbReference type="Proteomes" id="UP001064489">
    <property type="component" value="Chromosome 2"/>
</dbReference>
<sequence>MSGKEPYYYDFLGVDEESTKLGSCSGASLSTNFNQSQNATNFVTALAGASSSSGPGEAPIQNLFKIEPNQTDVSKGRITLSNEFVNKHIVPYLNESQKEILPRREAFHISTVDDQSHQLYEMSLGQNSGYYKCLRKAKKFIRNKNLQIRKMPGLKQKKAHLMEIQVNGGDVAKKVEYAYSFFEKHLPIDVVFQKDEMIDIIASNTNETQNAATNSAVAPAGASNGPREAPIQNYFTKKLTPSDLNRNSIFVLAKSSVEEHILPNLNEIDKAKLKDEVAVGILVVDNTTYKRYPMKLINQGNQYHLRQNAALVRDNKLEVGQQIEFRWHDILNNTVYVNCKSTSI</sequence>
<keyword evidence="4" id="KW-0805">Transcription regulation</keyword>
<dbReference type="GO" id="GO:0005840">
    <property type="term" value="C:ribosome"/>
    <property type="evidence" value="ECO:0007669"/>
    <property type="project" value="UniProtKB-KW"/>
</dbReference>
<dbReference type="SUPFAM" id="SSF50447">
    <property type="entry name" value="Translation proteins"/>
    <property type="match status" value="1"/>
</dbReference>
<evidence type="ECO:0000256" key="7">
    <source>
        <dbReference type="ARBA" id="ARBA00023242"/>
    </source>
</evidence>
<dbReference type="InterPro" id="IPR015300">
    <property type="entry name" value="DNA-bd_pseudobarrel_sf"/>
</dbReference>
<dbReference type="Gene3D" id="2.40.30.10">
    <property type="entry name" value="Translation factors"/>
    <property type="match status" value="1"/>
</dbReference>
<organism evidence="9 10">
    <name type="scientific">Acer negundo</name>
    <name type="common">Box elder</name>
    <dbReference type="NCBI Taxonomy" id="4023"/>
    <lineage>
        <taxon>Eukaryota</taxon>
        <taxon>Viridiplantae</taxon>
        <taxon>Streptophyta</taxon>
        <taxon>Embryophyta</taxon>
        <taxon>Tracheophyta</taxon>
        <taxon>Spermatophyta</taxon>
        <taxon>Magnoliopsida</taxon>
        <taxon>eudicotyledons</taxon>
        <taxon>Gunneridae</taxon>
        <taxon>Pentapetalae</taxon>
        <taxon>rosids</taxon>
        <taxon>malvids</taxon>
        <taxon>Sapindales</taxon>
        <taxon>Sapindaceae</taxon>
        <taxon>Hippocastanoideae</taxon>
        <taxon>Acereae</taxon>
        <taxon>Acer</taxon>
    </lineage>
</organism>